<evidence type="ECO:0000259" key="11">
    <source>
        <dbReference type="PROSITE" id="PS50146"/>
    </source>
</evidence>
<dbReference type="Gene3D" id="2.60.200.40">
    <property type="match status" value="1"/>
</dbReference>
<evidence type="ECO:0000256" key="3">
    <source>
        <dbReference type="ARBA" id="ARBA00022516"/>
    </source>
</evidence>
<keyword evidence="8" id="KW-0443">Lipid metabolism</keyword>
<evidence type="ECO:0000256" key="4">
    <source>
        <dbReference type="ARBA" id="ARBA00022679"/>
    </source>
</evidence>
<dbReference type="NCBIfam" id="TIGR00147">
    <property type="entry name" value="YegS/Rv2252/BmrU family lipid kinase"/>
    <property type="match status" value="1"/>
</dbReference>
<gene>
    <name evidence="12" type="ORF">CYL18_17655</name>
</gene>
<keyword evidence="3" id="KW-0444">Lipid biosynthesis</keyword>
<dbReference type="OrthoDB" id="142078at2"/>
<keyword evidence="9" id="KW-0594">Phospholipid biosynthesis</keyword>
<dbReference type="PROSITE" id="PS50146">
    <property type="entry name" value="DAGK"/>
    <property type="match status" value="1"/>
</dbReference>
<dbReference type="InterPro" id="IPR045540">
    <property type="entry name" value="YegS/DAGK_C"/>
</dbReference>
<dbReference type="InterPro" id="IPR017438">
    <property type="entry name" value="ATP-NAD_kinase_N"/>
</dbReference>
<evidence type="ECO:0000256" key="5">
    <source>
        <dbReference type="ARBA" id="ARBA00022741"/>
    </source>
</evidence>
<dbReference type="InterPro" id="IPR050187">
    <property type="entry name" value="Lipid_Phosphate_FormReg"/>
</dbReference>
<comment type="cofactor">
    <cofactor evidence="1">
        <name>Mg(2+)</name>
        <dbReference type="ChEBI" id="CHEBI:18420"/>
    </cofactor>
</comment>
<evidence type="ECO:0000256" key="6">
    <source>
        <dbReference type="ARBA" id="ARBA00022777"/>
    </source>
</evidence>
<dbReference type="GO" id="GO:0004143">
    <property type="term" value="F:ATP-dependent diacylglycerol kinase activity"/>
    <property type="evidence" value="ECO:0007669"/>
    <property type="project" value="TreeGrafter"/>
</dbReference>
<protein>
    <submittedName>
        <fullName evidence="12">Lipid kinase</fullName>
    </submittedName>
</protein>
<evidence type="ECO:0000313" key="13">
    <source>
        <dbReference type="Proteomes" id="UP000239663"/>
    </source>
</evidence>
<dbReference type="InterPro" id="IPR016064">
    <property type="entry name" value="NAD/diacylglycerol_kinase_sf"/>
</dbReference>
<comment type="caution">
    <text evidence="12">The sequence shown here is derived from an EMBL/GenBank/DDBJ whole genome shotgun (WGS) entry which is preliminary data.</text>
</comment>
<keyword evidence="13" id="KW-1185">Reference proteome</keyword>
<comment type="similarity">
    <text evidence="2">Belongs to the diacylglycerol/lipid kinase family.</text>
</comment>
<dbReference type="SMART" id="SM00046">
    <property type="entry name" value="DAGKc"/>
    <property type="match status" value="1"/>
</dbReference>
<name>A0A2S7MVL0_9BACI</name>
<dbReference type="AlphaFoldDB" id="A0A2S7MVL0"/>
<keyword evidence="4" id="KW-0808">Transferase</keyword>
<evidence type="ECO:0000256" key="10">
    <source>
        <dbReference type="ARBA" id="ARBA00023264"/>
    </source>
</evidence>
<reference evidence="12 13" key="1">
    <citation type="submission" date="2017-12" db="EMBL/GenBank/DDBJ databases">
        <title>Taxonomic description and draft genome of Pradoshia cofamensis Gen. nov., sp. nov., a thermotolerant bacillale isolated from anterior gut of earthworm Eisenia fetida.</title>
        <authorList>
            <person name="Saha T."/>
            <person name="Chakraborty R."/>
        </authorList>
    </citation>
    <scope>NUCLEOTIDE SEQUENCE [LARGE SCALE GENOMIC DNA]</scope>
    <source>
        <strain evidence="12 13">EAG3</strain>
    </source>
</reference>
<accession>A0A2S7MVL0</accession>
<keyword evidence="6 12" id="KW-0418">Kinase</keyword>
<evidence type="ECO:0000256" key="7">
    <source>
        <dbReference type="ARBA" id="ARBA00022840"/>
    </source>
</evidence>
<dbReference type="PANTHER" id="PTHR12358:SF107">
    <property type="entry name" value="LIPID KINASE BMRU-RELATED"/>
    <property type="match status" value="1"/>
</dbReference>
<dbReference type="GO" id="GO:0005524">
    <property type="term" value="F:ATP binding"/>
    <property type="evidence" value="ECO:0007669"/>
    <property type="project" value="UniProtKB-KW"/>
</dbReference>
<evidence type="ECO:0000313" key="12">
    <source>
        <dbReference type="EMBL" id="PQD93823.1"/>
    </source>
</evidence>
<keyword evidence="5" id="KW-0547">Nucleotide-binding</keyword>
<evidence type="ECO:0000256" key="2">
    <source>
        <dbReference type="ARBA" id="ARBA00005983"/>
    </source>
</evidence>
<dbReference type="SUPFAM" id="SSF111331">
    <property type="entry name" value="NAD kinase/diacylglycerol kinase-like"/>
    <property type="match status" value="1"/>
</dbReference>
<proteinExistence type="inferred from homology"/>
<evidence type="ECO:0000256" key="9">
    <source>
        <dbReference type="ARBA" id="ARBA00023209"/>
    </source>
</evidence>
<dbReference type="InterPro" id="IPR001206">
    <property type="entry name" value="Diacylglycerol_kinase_cat_dom"/>
</dbReference>
<dbReference type="GO" id="GO:0008654">
    <property type="term" value="P:phospholipid biosynthetic process"/>
    <property type="evidence" value="ECO:0007669"/>
    <property type="project" value="UniProtKB-KW"/>
</dbReference>
<dbReference type="Pfam" id="PF00781">
    <property type="entry name" value="DAGK_cat"/>
    <property type="match status" value="1"/>
</dbReference>
<dbReference type="PANTHER" id="PTHR12358">
    <property type="entry name" value="SPHINGOSINE KINASE"/>
    <property type="match status" value="1"/>
</dbReference>
<keyword evidence="7" id="KW-0067">ATP-binding</keyword>
<evidence type="ECO:0000256" key="8">
    <source>
        <dbReference type="ARBA" id="ARBA00023098"/>
    </source>
</evidence>
<dbReference type="Gene3D" id="3.40.50.10330">
    <property type="entry name" value="Probable inorganic polyphosphate/atp-NAD kinase, domain 1"/>
    <property type="match status" value="1"/>
</dbReference>
<evidence type="ECO:0000256" key="1">
    <source>
        <dbReference type="ARBA" id="ARBA00001946"/>
    </source>
</evidence>
<dbReference type="InterPro" id="IPR005218">
    <property type="entry name" value="Diacylglycerol/lipid_kinase"/>
</dbReference>
<keyword evidence="10" id="KW-1208">Phospholipid metabolism</keyword>
<organism evidence="12 13">
    <name type="scientific">Pradoshia eiseniae</name>
    <dbReference type="NCBI Taxonomy" id="2064768"/>
    <lineage>
        <taxon>Bacteria</taxon>
        <taxon>Bacillati</taxon>
        <taxon>Bacillota</taxon>
        <taxon>Bacilli</taxon>
        <taxon>Bacillales</taxon>
        <taxon>Bacillaceae</taxon>
        <taxon>Pradoshia</taxon>
    </lineage>
</organism>
<dbReference type="Proteomes" id="UP000239663">
    <property type="component" value="Unassembled WGS sequence"/>
</dbReference>
<feature type="domain" description="DAGKc" evidence="11">
    <location>
        <begin position="2"/>
        <end position="133"/>
    </location>
</feature>
<sequence>MVMYNHALFIYNQAAGQANTEKALAAVLPEISVHVKELQIIQTEREGETTEICREWGERTDLVIVLGGDGTVHEAINGLAELEIRPILGILPGGTCNDFSRMLRIPQNLARAAKILMQGKTQLLDVGKVNDHYFLNFWGVGLVADTSTNIDAGQKKVLGKLSYFLSALKTMQAAEPFHFTLEADEHHLKGEAVMILVMNGRYIGTNQIPFPNMKIDDGLFDVLIVRDSTFGSLIEVFNLEELPPNNAEAVGNLQHFQTSSLSVQTSPVLEADTDGEIYSETPAELIVLNKHIQMLVGD</sequence>
<dbReference type="Pfam" id="PF19279">
    <property type="entry name" value="YegS_C"/>
    <property type="match status" value="1"/>
</dbReference>
<dbReference type="GO" id="GO:0005886">
    <property type="term" value="C:plasma membrane"/>
    <property type="evidence" value="ECO:0007669"/>
    <property type="project" value="TreeGrafter"/>
</dbReference>
<dbReference type="RefSeq" id="WP_104850808.1">
    <property type="nucleotide sequence ID" value="NZ_PKOZ01000020.1"/>
</dbReference>
<dbReference type="EMBL" id="PKOZ01000020">
    <property type="protein sequence ID" value="PQD93823.1"/>
    <property type="molecule type" value="Genomic_DNA"/>
</dbReference>